<protein>
    <submittedName>
        <fullName evidence="3">Uncharacterized protein</fullName>
    </submittedName>
</protein>
<evidence type="ECO:0000313" key="4">
    <source>
        <dbReference type="Proteomes" id="UP000193719"/>
    </source>
</evidence>
<gene>
    <name evidence="3" type="ORF">BCR36DRAFT_584836</name>
</gene>
<dbReference type="Proteomes" id="UP000193719">
    <property type="component" value="Unassembled WGS sequence"/>
</dbReference>
<feature type="signal peptide" evidence="2">
    <location>
        <begin position="1"/>
        <end position="21"/>
    </location>
</feature>
<evidence type="ECO:0000256" key="1">
    <source>
        <dbReference type="SAM" id="MobiDB-lite"/>
    </source>
</evidence>
<evidence type="ECO:0000256" key="2">
    <source>
        <dbReference type="SAM" id="SignalP"/>
    </source>
</evidence>
<keyword evidence="2" id="KW-0732">Signal</keyword>
<keyword evidence="4" id="KW-1185">Reference proteome</keyword>
<name>A0A1Y1V6M3_9FUNG</name>
<feature type="compositionally biased region" description="Low complexity" evidence="1">
    <location>
        <begin position="279"/>
        <end position="290"/>
    </location>
</feature>
<proteinExistence type="predicted"/>
<comment type="caution">
    <text evidence="3">The sequence shown here is derived from an EMBL/GenBank/DDBJ whole genome shotgun (WGS) entry which is preliminary data.</text>
</comment>
<feature type="compositionally biased region" description="Polar residues" evidence="1">
    <location>
        <begin position="226"/>
        <end position="240"/>
    </location>
</feature>
<feature type="compositionally biased region" description="Acidic residues" evidence="1">
    <location>
        <begin position="244"/>
        <end position="255"/>
    </location>
</feature>
<reference evidence="3 4" key="1">
    <citation type="submission" date="2016-08" db="EMBL/GenBank/DDBJ databases">
        <title>Genomes of anaerobic fungi encode conserved fungal cellulosomes for biomass hydrolysis.</title>
        <authorList>
            <consortium name="DOE Joint Genome Institute"/>
            <person name="Haitjema C.H."/>
            <person name="Gilmore S.P."/>
            <person name="Henske J.K."/>
            <person name="Solomon K.V."/>
            <person name="De Groot R."/>
            <person name="Kuo A."/>
            <person name="Mondo S.J."/>
            <person name="Salamov A.A."/>
            <person name="Labutti K."/>
            <person name="Zhao Z."/>
            <person name="Chiniquy J."/>
            <person name="Barry K."/>
            <person name="Brewer H.M."/>
            <person name="Purvine S.O."/>
            <person name="Wright A.T."/>
            <person name="Boxma B."/>
            <person name="Van Alen T."/>
            <person name="Hackstein J.H."/>
            <person name="Baker S.E."/>
            <person name="Grigoriev I.V."/>
            <person name="O'Malley M.A."/>
        </authorList>
    </citation>
    <scope>NUCLEOTIDE SEQUENCE [LARGE SCALE GENOMIC DNA]</scope>
    <source>
        <strain evidence="4">finn</strain>
    </source>
</reference>
<dbReference type="EMBL" id="MCFH01000031">
    <property type="protein sequence ID" value="ORX47322.1"/>
    <property type="molecule type" value="Genomic_DNA"/>
</dbReference>
<evidence type="ECO:0000313" key="3">
    <source>
        <dbReference type="EMBL" id="ORX47322.1"/>
    </source>
</evidence>
<dbReference type="AlphaFoldDB" id="A0A1Y1V6M3"/>
<reference evidence="3 4" key="2">
    <citation type="submission" date="2016-08" db="EMBL/GenBank/DDBJ databases">
        <title>Pervasive Adenine N6-methylation of Active Genes in Fungi.</title>
        <authorList>
            <consortium name="DOE Joint Genome Institute"/>
            <person name="Mondo S.J."/>
            <person name="Dannebaum R.O."/>
            <person name="Kuo R.C."/>
            <person name="Labutti K."/>
            <person name="Haridas S."/>
            <person name="Kuo A."/>
            <person name="Salamov A."/>
            <person name="Ahrendt S.R."/>
            <person name="Lipzen A."/>
            <person name="Sullivan W."/>
            <person name="Andreopoulos W.B."/>
            <person name="Clum A."/>
            <person name="Lindquist E."/>
            <person name="Daum C."/>
            <person name="Ramamoorthy G.K."/>
            <person name="Gryganskyi A."/>
            <person name="Culley D."/>
            <person name="Magnuson J.K."/>
            <person name="James T.Y."/>
            <person name="O'Malley M.A."/>
            <person name="Stajich J.E."/>
            <person name="Spatafora J.W."/>
            <person name="Visel A."/>
            <person name="Grigoriev I.V."/>
        </authorList>
    </citation>
    <scope>NUCLEOTIDE SEQUENCE [LARGE SCALE GENOMIC DNA]</scope>
    <source>
        <strain evidence="4">finn</strain>
    </source>
</reference>
<dbReference type="OrthoDB" id="2142560at2759"/>
<feature type="region of interest" description="Disordered" evidence="1">
    <location>
        <begin position="226"/>
        <end position="290"/>
    </location>
</feature>
<feature type="chain" id="PRO_5012982716" evidence="2">
    <location>
        <begin position="22"/>
        <end position="290"/>
    </location>
</feature>
<accession>A0A1Y1V6M3</accession>
<organism evidence="3 4">
    <name type="scientific">Piromyces finnis</name>
    <dbReference type="NCBI Taxonomy" id="1754191"/>
    <lineage>
        <taxon>Eukaryota</taxon>
        <taxon>Fungi</taxon>
        <taxon>Fungi incertae sedis</taxon>
        <taxon>Chytridiomycota</taxon>
        <taxon>Chytridiomycota incertae sedis</taxon>
        <taxon>Neocallimastigomycetes</taxon>
        <taxon>Neocallimastigales</taxon>
        <taxon>Neocallimastigaceae</taxon>
        <taxon>Piromyces</taxon>
    </lineage>
</organism>
<sequence>MRIMNLFQKVLLLLAIYNCEAKKHQDESKNENLVVESQKIIVNCKEDSHCTNFDDFLTDMAVCNVTDYTCTNYCMVKIPCTNDLDCNYSIGDKKKCGVSCHKNLVNDTIGMCLIVNKQGQFCNNNHIICEDNLICDFYSDTCITKAEAQNQSGEPLFSLFLFMLIMLSLFNRQRADEDFLNNMAPNELLMVTLPNRRHQPEDDILPVYQPLDGNNEDEVIEQNIAPNLSESEGPTTNEQHQSNEDGEMVLDDDDLPLLPPTYDEAVNGFAEDSNNNLINNSEQEPQNNNS</sequence>